<dbReference type="InterPro" id="IPR045865">
    <property type="entry name" value="ACT-like_dom_sf"/>
</dbReference>
<dbReference type="PIRSF" id="PIRSF001500">
    <property type="entry name" value="Chor_mut_pdt_Ppr"/>
    <property type="match status" value="1"/>
</dbReference>
<evidence type="ECO:0000256" key="1">
    <source>
        <dbReference type="ARBA" id="ARBA00000824"/>
    </source>
</evidence>
<keyword evidence="11" id="KW-0057">Aromatic amino acid biosynthesis</keyword>
<dbReference type="GO" id="GO:0005737">
    <property type="term" value="C:cytoplasm"/>
    <property type="evidence" value="ECO:0007669"/>
    <property type="project" value="UniProtKB-SubCell"/>
</dbReference>
<dbReference type="InterPro" id="IPR001086">
    <property type="entry name" value="Preph_deHydtase"/>
</dbReference>
<dbReference type="Gene3D" id="3.40.190.10">
    <property type="entry name" value="Periplasmic binding protein-like II"/>
    <property type="match status" value="2"/>
</dbReference>
<dbReference type="GO" id="GO:0046417">
    <property type="term" value="P:chorismate metabolic process"/>
    <property type="evidence" value="ECO:0007669"/>
    <property type="project" value="InterPro"/>
</dbReference>
<evidence type="ECO:0000256" key="4">
    <source>
        <dbReference type="ARBA" id="ARBA00004741"/>
    </source>
</evidence>
<keyword evidence="15" id="KW-0511">Multifunctional enzyme</keyword>
<dbReference type="RefSeq" id="WP_090172412.1">
    <property type="nucleotide sequence ID" value="NZ_FMXR01000006.1"/>
</dbReference>
<gene>
    <name evidence="23" type="ORF">SAMN02910417_00788</name>
</gene>
<dbReference type="EC" id="4.2.1.51" evidence="6"/>
<dbReference type="Pfam" id="PF00800">
    <property type="entry name" value="PDT"/>
    <property type="match status" value="1"/>
</dbReference>
<evidence type="ECO:0000259" key="21">
    <source>
        <dbReference type="PROSITE" id="PS51171"/>
    </source>
</evidence>
<protein>
    <recommendedName>
        <fullName evidence="7">Bifunctional chorismate mutase/prephenate dehydratase</fullName>
        <ecNumber evidence="6">4.2.1.51</ecNumber>
    </recommendedName>
    <alternativeName>
        <fullName evidence="17">Chorismate mutase-prephenate dehydratase</fullName>
    </alternativeName>
    <alternativeName>
        <fullName evidence="8">Prephenate dehydratase</fullName>
    </alternativeName>
    <alternativeName>
        <fullName evidence="16">p-protein</fullName>
    </alternativeName>
</protein>
<reference evidence="23 24" key="1">
    <citation type="submission" date="2016-10" db="EMBL/GenBank/DDBJ databases">
        <authorList>
            <person name="de Groot N.N."/>
        </authorList>
    </citation>
    <scope>NUCLEOTIDE SEQUENCE [LARGE SCALE GENOMIC DNA]</scope>
    <source>
        <strain evidence="23 24">DSM 3217</strain>
    </source>
</reference>
<accession>A0A1G6APL2</accession>
<dbReference type="Gene3D" id="3.30.70.260">
    <property type="match status" value="1"/>
</dbReference>
<evidence type="ECO:0000256" key="13">
    <source>
        <dbReference type="ARBA" id="ARBA00023235"/>
    </source>
</evidence>
<dbReference type="GO" id="GO:0004106">
    <property type="term" value="F:chorismate mutase activity"/>
    <property type="evidence" value="ECO:0007669"/>
    <property type="project" value="UniProtKB-EC"/>
</dbReference>
<dbReference type="PROSITE" id="PS51171">
    <property type="entry name" value="PREPHENATE_DEHYDR_3"/>
    <property type="match status" value="1"/>
</dbReference>
<dbReference type="SUPFAM" id="SSF53850">
    <property type="entry name" value="Periplasmic binding protein-like II"/>
    <property type="match status" value="1"/>
</dbReference>
<dbReference type="Proteomes" id="UP000199228">
    <property type="component" value="Unassembled WGS sequence"/>
</dbReference>
<name>A0A1G6APL2_EUBOX</name>
<dbReference type="GO" id="GO:0009094">
    <property type="term" value="P:L-phenylalanine biosynthetic process"/>
    <property type="evidence" value="ECO:0007669"/>
    <property type="project" value="UniProtKB-UniPathway"/>
</dbReference>
<organism evidence="23 24">
    <name type="scientific">Eubacterium oxidoreducens</name>
    <dbReference type="NCBI Taxonomy" id="1732"/>
    <lineage>
        <taxon>Bacteria</taxon>
        <taxon>Bacillati</taxon>
        <taxon>Bacillota</taxon>
        <taxon>Clostridia</taxon>
        <taxon>Eubacteriales</taxon>
        <taxon>Eubacteriaceae</taxon>
        <taxon>Eubacterium</taxon>
    </lineage>
</organism>
<dbReference type="InterPro" id="IPR002912">
    <property type="entry name" value="ACT_dom"/>
</dbReference>
<keyword evidence="13" id="KW-0413">Isomerase</keyword>
<feature type="site" description="Essential for prephenate dehydratase activity" evidence="19">
    <location>
        <position position="280"/>
    </location>
</feature>
<evidence type="ECO:0000256" key="19">
    <source>
        <dbReference type="PIRSR" id="PIRSR001500-2"/>
    </source>
</evidence>
<proteinExistence type="predicted"/>
<evidence type="ECO:0000313" key="24">
    <source>
        <dbReference type="Proteomes" id="UP000199228"/>
    </source>
</evidence>
<evidence type="ECO:0000256" key="16">
    <source>
        <dbReference type="ARBA" id="ARBA00031175"/>
    </source>
</evidence>
<dbReference type="CDD" id="cd13631">
    <property type="entry name" value="PBP2_Ct-PDT_like"/>
    <property type="match status" value="1"/>
</dbReference>
<dbReference type="SUPFAM" id="SSF48600">
    <property type="entry name" value="Chorismate mutase II"/>
    <property type="match status" value="1"/>
</dbReference>
<feature type="domain" description="ACT" evidence="22">
    <location>
        <begin position="299"/>
        <end position="376"/>
    </location>
</feature>
<evidence type="ECO:0000256" key="9">
    <source>
        <dbReference type="ARBA" id="ARBA00022490"/>
    </source>
</evidence>
<evidence type="ECO:0000256" key="8">
    <source>
        <dbReference type="ARBA" id="ARBA00021872"/>
    </source>
</evidence>
<keyword evidence="10" id="KW-0028">Amino-acid biosynthesis</keyword>
<dbReference type="InterPro" id="IPR002701">
    <property type="entry name" value="CM_II_prokaryot"/>
</dbReference>
<dbReference type="Pfam" id="PF01817">
    <property type="entry name" value="CM_2"/>
    <property type="match status" value="1"/>
</dbReference>
<keyword evidence="12" id="KW-0584">Phenylalanine biosynthesis</keyword>
<dbReference type="SUPFAM" id="SSF55021">
    <property type="entry name" value="ACT-like"/>
    <property type="match status" value="1"/>
</dbReference>
<evidence type="ECO:0000313" key="23">
    <source>
        <dbReference type="EMBL" id="SDB10113.1"/>
    </source>
</evidence>
<keyword evidence="24" id="KW-1185">Reference proteome</keyword>
<evidence type="ECO:0000256" key="2">
    <source>
        <dbReference type="ARBA" id="ARBA00002364"/>
    </source>
</evidence>
<dbReference type="SMART" id="SM00830">
    <property type="entry name" value="CM_2"/>
    <property type="match status" value="1"/>
</dbReference>
<keyword evidence="14" id="KW-0456">Lyase</keyword>
<comment type="pathway">
    <text evidence="5">Metabolic intermediate biosynthesis; prephenate biosynthesis; prephenate from chorismate: step 1/1.</text>
</comment>
<comment type="subcellular location">
    <subcellularLocation>
        <location evidence="3">Cytoplasm</location>
    </subcellularLocation>
</comment>
<evidence type="ECO:0000256" key="5">
    <source>
        <dbReference type="ARBA" id="ARBA00004817"/>
    </source>
</evidence>
<dbReference type="AlphaFoldDB" id="A0A1G6APL2"/>
<dbReference type="InterPro" id="IPR036263">
    <property type="entry name" value="Chorismate_II_sf"/>
</dbReference>
<evidence type="ECO:0000256" key="11">
    <source>
        <dbReference type="ARBA" id="ARBA00023141"/>
    </source>
</evidence>
<comment type="catalytic activity">
    <reaction evidence="18">
        <text>prephenate + H(+) = 3-phenylpyruvate + CO2 + H2O</text>
        <dbReference type="Rhea" id="RHEA:21648"/>
        <dbReference type="ChEBI" id="CHEBI:15377"/>
        <dbReference type="ChEBI" id="CHEBI:15378"/>
        <dbReference type="ChEBI" id="CHEBI:16526"/>
        <dbReference type="ChEBI" id="CHEBI:18005"/>
        <dbReference type="ChEBI" id="CHEBI:29934"/>
        <dbReference type="EC" id="4.2.1.51"/>
    </reaction>
</comment>
<comment type="catalytic activity">
    <reaction evidence="1">
        <text>chorismate = prephenate</text>
        <dbReference type="Rhea" id="RHEA:13897"/>
        <dbReference type="ChEBI" id="CHEBI:29748"/>
        <dbReference type="ChEBI" id="CHEBI:29934"/>
        <dbReference type="EC" id="5.4.99.5"/>
    </reaction>
</comment>
<evidence type="ECO:0000256" key="14">
    <source>
        <dbReference type="ARBA" id="ARBA00023239"/>
    </source>
</evidence>
<dbReference type="PANTHER" id="PTHR21022:SF19">
    <property type="entry name" value="PREPHENATE DEHYDRATASE-RELATED"/>
    <property type="match status" value="1"/>
</dbReference>
<feature type="domain" description="Chorismate mutase" evidence="20">
    <location>
        <begin position="1"/>
        <end position="87"/>
    </location>
</feature>
<dbReference type="EMBL" id="FMXR01000006">
    <property type="protein sequence ID" value="SDB10113.1"/>
    <property type="molecule type" value="Genomic_DNA"/>
</dbReference>
<dbReference type="Gene3D" id="1.20.59.10">
    <property type="entry name" value="Chorismate mutase"/>
    <property type="match status" value="1"/>
</dbReference>
<dbReference type="InterPro" id="IPR036979">
    <property type="entry name" value="CM_dom_sf"/>
</dbReference>
<dbReference type="UniPathway" id="UPA00121">
    <property type="reaction ID" value="UER00345"/>
</dbReference>
<evidence type="ECO:0000256" key="3">
    <source>
        <dbReference type="ARBA" id="ARBA00004496"/>
    </source>
</evidence>
<comment type="pathway">
    <text evidence="4">Amino-acid biosynthesis; L-phenylalanine biosynthesis; phenylpyruvate from prephenate: step 1/1.</text>
</comment>
<comment type="function">
    <text evidence="2">Catalyzes the Claisen rearrangement of chorismate to prephenate and the decarboxylation/dehydration of prephenate to phenylpyruvate.</text>
</comment>
<dbReference type="UniPathway" id="UPA00120">
    <property type="reaction ID" value="UER00203"/>
</dbReference>
<evidence type="ECO:0000256" key="15">
    <source>
        <dbReference type="ARBA" id="ARBA00023268"/>
    </source>
</evidence>
<feature type="domain" description="Prephenate dehydratase" evidence="21">
    <location>
        <begin position="110"/>
        <end position="287"/>
    </location>
</feature>
<dbReference type="PANTHER" id="PTHR21022">
    <property type="entry name" value="PREPHENATE DEHYDRATASE P PROTEIN"/>
    <property type="match status" value="1"/>
</dbReference>
<evidence type="ECO:0000256" key="7">
    <source>
        <dbReference type="ARBA" id="ARBA00014401"/>
    </source>
</evidence>
<dbReference type="OrthoDB" id="9802281at2"/>
<dbReference type="STRING" id="1732.SAMN02910417_00788"/>
<evidence type="ECO:0000259" key="22">
    <source>
        <dbReference type="PROSITE" id="PS51671"/>
    </source>
</evidence>
<dbReference type="PROSITE" id="PS51671">
    <property type="entry name" value="ACT"/>
    <property type="match status" value="1"/>
</dbReference>
<evidence type="ECO:0000256" key="12">
    <source>
        <dbReference type="ARBA" id="ARBA00023222"/>
    </source>
</evidence>
<dbReference type="PROSITE" id="PS51168">
    <property type="entry name" value="CHORISMATE_MUT_2"/>
    <property type="match status" value="1"/>
</dbReference>
<evidence type="ECO:0000256" key="17">
    <source>
        <dbReference type="ARBA" id="ARBA00031520"/>
    </source>
</evidence>
<evidence type="ECO:0000256" key="10">
    <source>
        <dbReference type="ARBA" id="ARBA00022605"/>
    </source>
</evidence>
<evidence type="ECO:0000256" key="18">
    <source>
        <dbReference type="ARBA" id="ARBA00047848"/>
    </source>
</evidence>
<dbReference type="CDD" id="cd04905">
    <property type="entry name" value="ACT_CM-PDT"/>
    <property type="match status" value="1"/>
</dbReference>
<sequence length="382" mass="43180">MDLEEIRRQIDETDDQLVKLYCHRMKLSEQVASYKIDASMEVQDHAREETKMKQVCSAAASDFENEAIKELYEQIMSISRKRQYQLIREKKGVYDLGFQKIDELGIHGKTIVFQGTDGAYSQVAMNAFFHEPDNSYHVETWRDAMEALKSGEADYAVLPIENTTAGDISENYDLMTEYGHHIVGEMLIPIRHALLGLPGSKISDIKEVVSHPQALSQCSIFLNSNRQMKQVKVENTAVAAMRVKDSGDITKASIGNRLNADIYNLEILSEDIINVDTNATLFIIVSKDEVYTKDADKVTISFELPNKSGSLYYMLSHFIYNGLNLTKISSRPIPGRNFEYRFFVEVDGTLEDDAMANALIGLLTEAGNVQILGCYKMHKQTE</sequence>
<dbReference type="InterPro" id="IPR008242">
    <property type="entry name" value="Chor_mutase/pphenate_deHydtase"/>
</dbReference>
<evidence type="ECO:0000259" key="20">
    <source>
        <dbReference type="PROSITE" id="PS51168"/>
    </source>
</evidence>
<evidence type="ECO:0000256" key="6">
    <source>
        <dbReference type="ARBA" id="ARBA00013147"/>
    </source>
</evidence>
<keyword evidence="9" id="KW-0963">Cytoplasm</keyword>
<dbReference type="GO" id="GO:0004664">
    <property type="term" value="F:prephenate dehydratase activity"/>
    <property type="evidence" value="ECO:0007669"/>
    <property type="project" value="UniProtKB-EC"/>
</dbReference>